<dbReference type="PANTHER" id="PTHR34135">
    <property type="entry name" value="LYSOZYME"/>
    <property type="match status" value="1"/>
</dbReference>
<dbReference type="Pfam" id="PF01183">
    <property type="entry name" value="Glyco_hydro_25"/>
    <property type="match status" value="1"/>
</dbReference>
<keyword evidence="3" id="KW-0326">Glycosidase</keyword>
<organism evidence="4 5">
    <name type="scientific">Pseudoscardovia radai</name>
    <dbReference type="NCBI Taxonomy" id="987066"/>
    <lineage>
        <taxon>Bacteria</taxon>
        <taxon>Bacillati</taxon>
        <taxon>Actinomycetota</taxon>
        <taxon>Actinomycetes</taxon>
        <taxon>Bifidobacteriales</taxon>
        <taxon>Bifidobacteriaceae</taxon>
        <taxon>Pseudoscardovia</taxon>
    </lineage>
</organism>
<dbReference type="Gene3D" id="3.20.20.80">
    <property type="entry name" value="Glycosidases"/>
    <property type="match status" value="1"/>
</dbReference>
<dbReference type="InterPro" id="IPR002053">
    <property type="entry name" value="Glyco_hydro_25"/>
</dbReference>
<sequence length="286" mass="30498">MTMQGIDISNWQAGLTIASIDPACRFIIVKATQGGSYVSPTMTGQADATLANGRLLGLYHYVDGSGAAAEAAHFAAAVAPYLGRAVLAIDWEAGSNRRWGDTAYLRDVCKAVTDCTGRTPLLYCSASALPAVRPVADALGMRLWVAQYANNNPTGWQEHPWDEGAYTCTVRQYSSAGRVTGYAGRLDLDIAYMDAGEWAALAGSTTPAISTTTAEEEDDMHCIIQINDDPALSYYDGVSLHTLTNPDQVTALNAVYKACTGKDIPMVHLGSKDAPYGTRFVEAIQA</sequence>
<evidence type="ECO:0000313" key="5">
    <source>
        <dbReference type="Proteomes" id="UP000216725"/>
    </source>
</evidence>
<dbReference type="RefSeq" id="WP_094660624.1">
    <property type="nucleotide sequence ID" value="NZ_MWWR01000006.1"/>
</dbReference>
<comment type="caution">
    <text evidence="4">The sequence shown here is derived from an EMBL/GenBank/DDBJ whole genome shotgun (WGS) entry which is preliminary data.</text>
</comment>
<evidence type="ECO:0000313" key="4">
    <source>
        <dbReference type="EMBL" id="OZG51714.1"/>
    </source>
</evidence>
<protein>
    <submittedName>
        <fullName evidence="4">Glycosyl hydrolase family 25</fullName>
    </submittedName>
</protein>
<dbReference type="Proteomes" id="UP000216725">
    <property type="component" value="Unassembled WGS sequence"/>
</dbReference>
<evidence type="ECO:0000256" key="1">
    <source>
        <dbReference type="ARBA" id="ARBA00010646"/>
    </source>
</evidence>
<dbReference type="GO" id="GO:0016052">
    <property type="term" value="P:carbohydrate catabolic process"/>
    <property type="evidence" value="ECO:0007669"/>
    <property type="project" value="TreeGrafter"/>
</dbReference>
<dbReference type="InterPro" id="IPR017853">
    <property type="entry name" value="GH"/>
</dbReference>
<dbReference type="PROSITE" id="PS51904">
    <property type="entry name" value="GLYCOSYL_HYDROL_F25_2"/>
    <property type="match status" value="1"/>
</dbReference>
<dbReference type="SUPFAM" id="SSF51445">
    <property type="entry name" value="(Trans)glycosidases"/>
    <property type="match status" value="1"/>
</dbReference>
<keyword evidence="5" id="KW-1185">Reference proteome</keyword>
<dbReference type="InterPro" id="IPR018077">
    <property type="entry name" value="Glyco_hydro_fam25_subgr"/>
</dbReference>
<reference evidence="4 5" key="1">
    <citation type="journal article" date="2017" name="BMC Genomics">
        <title>Comparative genomic and phylogenomic analyses of the Bifidobacteriaceae family.</title>
        <authorList>
            <person name="Lugli G.A."/>
            <person name="Milani C."/>
            <person name="Turroni F."/>
            <person name="Duranti S."/>
            <person name="Mancabelli L."/>
            <person name="Mangifesta M."/>
            <person name="Ferrario C."/>
            <person name="Modesto M."/>
            <person name="Mattarelli P."/>
            <person name="Jiri K."/>
            <person name="van Sinderen D."/>
            <person name="Ventura M."/>
        </authorList>
    </citation>
    <scope>NUCLEOTIDE SEQUENCE [LARGE SCALE GENOMIC DNA]</scope>
    <source>
        <strain evidence="4 5">DSM 24742</strain>
    </source>
</reference>
<dbReference type="GO" id="GO:0003796">
    <property type="term" value="F:lysozyme activity"/>
    <property type="evidence" value="ECO:0007669"/>
    <property type="project" value="InterPro"/>
</dbReference>
<name>A0A261EXX6_9BIFI</name>
<dbReference type="GO" id="GO:0016998">
    <property type="term" value="P:cell wall macromolecule catabolic process"/>
    <property type="evidence" value="ECO:0007669"/>
    <property type="project" value="InterPro"/>
</dbReference>
<dbReference type="EMBL" id="MWWR01000006">
    <property type="protein sequence ID" value="OZG51714.1"/>
    <property type="molecule type" value="Genomic_DNA"/>
</dbReference>
<keyword evidence="2 4" id="KW-0378">Hydrolase</keyword>
<dbReference type="SMART" id="SM00641">
    <property type="entry name" value="Glyco_25"/>
    <property type="match status" value="1"/>
</dbReference>
<proteinExistence type="inferred from homology"/>
<gene>
    <name evidence="4" type="ORF">PSRA_0794</name>
</gene>
<dbReference type="GO" id="GO:0009253">
    <property type="term" value="P:peptidoglycan catabolic process"/>
    <property type="evidence" value="ECO:0007669"/>
    <property type="project" value="InterPro"/>
</dbReference>
<dbReference type="AlphaFoldDB" id="A0A261EXX6"/>
<accession>A0A261EXX6</accession>
<evidence type="ECO:0000256" key="2">
    <source>
        <dbReference type="ARBA" id="ARBA00022801"/>
    </source>
</evidence>
<evidence type="ECO:0000256" key="3">
    <source>
        <dbReference type="ARBA" id="ARBA00023295"/>
    </source>
</evidence>
<dbReference type="OrthoDB" id="287365at2"/>
<comment type="similarity">
    <text evidence="1">Belongs to the glycosyl hydrolase 25 family.</text>
</comment>
<dbReference type="PANTHER" id="PTHR34135:SF2">
    <property type="entry name" value="LYSOZYME"/>
    <property type="match status" value="1"/>
</dbReference>